<dbReference type="Gene3D" id="1.10.238.10">
    <property type="entry name" value="EF-hand"/>
    <property type="match status" value="1"/>
</dbReference>
<dbReference type="KEGG" id="osn:115221552"/>
<dbReference type="InterPro" id="IPR011992">
    <property type="entry name" value="EF-hand-dom_pair"/>
</dbReference>
<dbReference type="PROSITE" id="PS50222">
    <property type="entry name" value="EF_HAND_2"/>
    <property type="match status" value="1"/>
</dbReference>
<feature type="compositionally biased region" description="Basic and acidic residues" evidence="2">
    <location>
        <begin position="252"/>
        <end position="261"/>
    </location>
</feature>
<feature type="compositionally biased region" description="Basic and acidic residues" evidence="2">
    <location>
        <begin position="359"/>
        <end position="380"/>
    </location>
</feature>
<reference evidence="5" key="1">
    <citation type="submission" date="2025-08" db="UniProtKB">
        <authorList>
            <consortium name="RefSeq"/>
        </authorList>
    </citation>
    <scope>IDENTIFICATION</scope>
</reference>
<feature type="region of interest" description="Disordered" evidence="2">
    <location>
        <begin position="353"/>
        <end position="380"/>
    </location>
</feature>
<feature type="region of interest" description="Disordered" evidence="2">
    <location>
        <begin position="397"/>
        <end position="459"/>
    </location>
</feature>
<protein>
    <submittedName>
        <fullName evidence="5">Dentin sialophosphoprotein-like</fullName>
    </submittedName>
</protein>
<evidence type="ECO:0000313" key="4">
    <source>
        <dbReference type="Proteomes" id="UP000515154"/>
    </source>
</evidence>
<dbReference type="InterPro" id="IPR002048">
    <property type="entry name" value="EF_hand_dom"/>
</dbReference>
<keyword evidence="4" id="KW-1185">Reference proteome</keyword>
<dbReference type="SUPFAM" id="SSF47473">
    <property type="entry name" value="EF-hand"/>
    <property type="match status" value="1"/>
</dbReference>
<dbReference type="GO" id="GO:0005509">
    <property type="term" value="F:calcium ion binding"/>
    <property type="evidence" value="ECO:0007669"/>
    <property type="project" value="InterPro"/>
</dbReference>
<feature type="region of interest" description="Disordered" evidence="2">
    <location>
        <begin position="235"/>
        <end position="334"/>
    </location>
</feature>
<gene>
    <name evidence="5" type="primary">LOC115221552</name>
</gene>
<feature type="domain" description="EF-hand" evidence="3">
    <location>
        <begin position="181"/>
        <end position="216"/>
    </location>
</feature>
<evidence type="ECO:0000256" key="1">
    <source>
        <dbReference type="ARBA" id="ARBA00022837"/>
    </source>
</evidence>
<dbReference type="Pfam" id="PF13202">
    <property type="entry name" value="EF-hand_5"/>
    <property type="match status" value="1"/>
</dbReference>
<feature type="compositionally biased region" description="Polar residues" evidence="2">
    <location>
        <begin position="449"/>
        <end position="459"/>
    </location>
</feature>
<dbReference type="PROSITE" id="PS00018">
    <property type="entry name" value="EF_HAND_1"/>
    <property type="match status" value="1"/>
</dbReference>
<dbReference type="RefSeq" id="XP_036366803.1">
    <property type="nucleotide sequence ID" value="XM_036510910.1"/>
</dbReference>
<keyword evidence="1" id="KW-0106">Calcium</keyword>
<sequence>MTLWKSFILNRLDNCSQLWSPYTTRTIAELEAVQRHYTKKIASMERLSYWDRLTELRLYSLERRRENWSRKWEILGALLWIAVGHTGMNIKQADRPAGKNRERSYKIEELMVSKKKVLISRFGFLQIETIKDPKAVKQFLVNPKKDSEEFRPVPLPEDFSRYDNNINDNFISLQELIKTTGARRNAKEAFKDADKNGDGRISPEEFQGAPWTLNVSEILVSTNISNINLTEILEEDPKETENESLKIGNALDSRETEDKMNSFDIGMENSTDIRLEDNSENRLDDSSESQLEDSFESQMEDSFESQLKDSSESQMEDSFERIFGESSESQIDDSFESRLEDNFESQMKNNFESILEDSSESKLDDSSESKTDDTFESRLEDSLENRLESIFETKLVDGSDIKVGDSSDISVEDNSERLLEESPKNSVKDSSENSEEENPKSREIVDLNSDIQSWNSHHS</sequence>
<organism evidence="4 5">
    <name type="scientific">Octopus sinensis</name>
    <name type="common">East Asian common octopus</name>
    <dbReference type="NCBI Taxonomy" id="2607531"/>
    <lineage>
        <taxon>Eukaryota</taxon>
        <taxon>Metazoa</taxon>
        <taxon>Spiralia</taxon>
        <taxon>Lophotrochozoa</taxon>
        <taxon>Mollusca</taxon>
        <taxon>Cephalopoda</taxon>
        <taxon>Coleoidea</taxon>
        <taxon>Octopodiformes</taxon>
        <taxon>Octopoda</taxon>
        <taxon>Incirrata</taxon>
        <taxon>Octopodidae</taxon>
        <taxon>Octopus</taxon>
    </lineage>
</organism>
<dbReference type="Proteomes" id="UP000515154">
    <property type="component" value="Linkage group LG18"/>
</dbReference>
<proteinExistence type="predicted"/>
<dbReference type="AlphaFoldDB" id="A0A7E6FGU4"/>
<feature type="compositionally biased region" description="Acidic residues" evidence="2">
    <location>
        <begin position="286"/>
        <end position="303"/>
    </location>
</feature>
<feature type="compositionally biased region" description="Basic and acidic residues" evidence="2">
    <location>
        <begin position="414"/>
        <end position="445"/>
    </location>
</feature>
<evidence type="ECO:0000256" key="2">
    <source>
        <dbReference type="SAM" id="MobiDB-lite"/>
    </source>
</evidence>
<evidence type="ECO:0000259" key="3">
    <source>
        <dbReference type="PROSITE" id="PS50222"/>
    </source>
</evidence>
<evidence type="ECO:0000313" key="5">
    <source>
        <dbReference type="RefSeq" id="XP_036366803.1"/>
    </source>
</evidence>
<dbReference type="InterPro" id="IPR018247">
    <property type="entry name" value="EF_Hand_1_Ca_BS"/>
</dbReference>
<name>A0A7E6FGU4_9MOLL</name>
<accession>A0A7E6FGU4</accession>
<feature type="compositionally biased region" description="Basic and acidic residues" evidence="2">
    <location>
        <begin position="271"/>
        <end position="285"/>
    </location>
</feature>